<dbReference type="PRINTS" id="PR00081">
    <property type="entry name" value="GDHRDH"/>
</dbReference>
<name>A0AAQ3K4E7_9LILI</name>
<proteinExistence type="inferred from homology"/>
<dbReference type="InterPro" id="IPR002347">
    <property type="entry name" value="SDR_fam"/>
</dbReference>
<dbReference type="Gene3D" id="3.40.50.720">
    <property type="entry name" value="NAD(P)-binding Rossmann-like Domain"/>
    <property type="match status" value="1"/>
</dbReference>
<dbReference type="AlphaFoldDB" id="A0AAQ3K4E7"/>
<dbReference type="PANTHER" id="PTHR43180">
    <property type="entry name" value="3-OXOACYL-(ACYL-CARRIER-PROTEIN) REDUCTASE (AFU_ORTHOLOGUE AFUA_6G11210)"/>
    <property type="match status" value="1"/>
</dbReference>
<evidence type="ECO:0000313" key="3">
    <source>
        <dbReference type="EMBL" id="WOL01762.1"/>
    </source>
</evidence>
<evidence type="ECO:0000256" key="2">
    <source>
        <dbReference type="ARBA" id="ARBA00023002"/>
    </source>
</evidence>
<reference evidence="3 4" key="1">
    <citation type="submission" date="2023-10" db="EMBL/GenBank/DDBJ databases">
        <title>Chromosome-scale genome assembly provides insights into flower coloration mechanisms of Canna indica.</title>
        <authorList>
            <person name="Li C."/>
        </authorList>
    </citation>
    <scope>NUCLEOTIDE SEQUENCE [LARGE SCALE GENOMIC DNA]</scope>
    <source>
        <tissue evidence="3">Flower</tissue>
    </source>
</reference>
<comment type="similarity">
    <text evidence="1">Belongs to the short-chain dehydrogenases/reductases (SDR) family.</text>
</comment>
<organism evidence="3 4">
    <name type="scientific">Canna indica</name>
    <name type="common">Indian-shot</name>
    <dbReference type="NCBI Taxonomy" id="4628"/>
    <lineage>
        <taxon>Eukaryota</taxon>
        <taxon>Viridiplantae</taxon>
        <taxon>Streptophyta</taxon>
        <taxon>Embryophyta</taxon>
        <taxon>Tracheophyta</taxon>
        <taxon>Spermatophyta</taxon>
        <taxon>Magnoliopsida</taxon>
        <taxon>Liliopsida</taxon>
        <taxon>Zingiberales</taxon>
        <taxon>Cannaceae</taxon>
        <taxon>Canna</taxon>
    </lineage>
</organism>
<keyword evidence="4" id="KW-1185">Reference proteome</keyword>
<dbReference type="PRINTS" id="PR00080">
    <property type="entry name" value="SDRFAMILY"/>
</dbReference>
<dbReference type="PANTHER" id="PTHR43180:SF55">
    <property type="entry name" value="ALCOHOL DEHYDROGENASE-LIKE PROTEIN"/>
    <property type="match status" value="1"/>
</dbReference>
<dbReference type="GO" id="GO:0016491">
    <property type="term" value="F:oxidoreductase activity"/>
    <property type="evidence" value="ECO:0007669"/>
    <property type="project" value="UniProtKB-KW"/>
</dbReference>
<sequence length="301" mass="31526">MLRLLSRKVITIGRSKDALWQKPVNFSSAARNGRLQGKVALVTGGANGLGKATAREFIQEDAAAVILADIDSQLGREAARELGPQADFIECDVTDEHQVAAAVDFAVSRHGRLSILHNSAGISGPPSSPDVAGLNLADFDAVMGVNVRGTLAGIKHAARVMAPAGSGSIICLASISGLMGGLGTHPYAISKFAVAGAVRSVAGELCRRGVRVNCISPFVIATPLVVEQFGKIYGDVGRERIMEIVEGLGELKGTKCEEADVAKAAVYLASDESKYVTGHNLVVDGGFTSYKFLNMPIPDRV</sequence>
<dbReference type="Pfam" id="PF13561">
    <property type="entry name" value="adh_short_C2"/>
    <property type="match status" value="1"/>
</dbReference>
<gene>
    <name evidence="3" type="ORF">Cni_G10479</name>
</gene>
<evidence type="ECO:0000256" key="1">
    <source>
        <dbReference type="ARBA" id="ARBA00006484"/>
    </source>
</evidence>
<protein>
    <submittedName>
        <fullName evidence="3">Zerumbone synthase-like</fullName>
    </submittedName>
</protein>
<dbReference type="SUPFAM" id="SSF51735">
    <property type="entry name" value="NAD(P)-binding Rossmann-fold domains"/>
    <property type="match status" value="1"/>
</dbReference>
<keyword evidence="2" id="KW-0560">Oxidoreductase</keyword>
<dbReference type="FunFam" id="3.40.50.720:FF:000084">
    <property type="entry name" value="Short-chain dehydrogenase reductase"/>
    <property type="match status" value="1"/>
</dbReference>
<dbReference type="Proteomes" id="UP001327560">
    <property type="component" value="Chromosome 3"/>
</dbReference>
<dbReference type="InterPro" id="IPR036291">
    <property type="entry name" value="NAD(P)-bd_dom_sf"/>
</dbReference>
<dbReference type="EMBL" id="CP136892">
    <property type="protein sequence ID" value="WOL01762.1"/>
    <property type="molecule type" value="Genomic_DNA"/>
</dbReference>
<evidence type="ECO:0000313" key="4">
    <source>
        <dbReference type="Proteomes" id="UP001327560"/>
    </source>
</evidence>
<accession>A0AAQ3K4E7</accession>